<comment type="caution">
    <text evidence="1">The sequence shown here is derived from an EMBL/GenBank/DDBJ whole genome shotgun (WGS) entry which is preliminary data.</text>
</comment>
<name>A0ABV2AG29_9EUKA</name>
<keyword evidence="2" id="KW-1185">Reference proteome</keyword>
<protein>
    <submittedName>
        <fullName evidence="1">Uncharacterized protein</fullName>
    </submittedName>
</protein>
<proteinExistence type="predicted"/>
<dbReference type="EMBL" id="JBDODL010000095">
    <property type="protein sequence ID" value="MES1918616.1"/>
    <property type="molecule type" value="Genomic_DNA"/>
</dbReference>
<organism evidence="1 2">
    <name type="scientific">Bonamia ostreae</name>
    <dbReference type="NCBI Taxonomy" id="126728"/>
    <lineage>
        <taxon>Eukaryota</taxon>
        <taxon>Sar</taxon>
        <taxon>Rhizaria</taxon>
        <taxon>Endomyxa</taxon>
        <taxon>Ascetosporea</taxon>
        <taxon>Haplosporida</taxon>
        <taxon>Bonamia</taxon>
    </lineage>
</organism>
<dbReference type="Proteomes" id="UP001439008">
    <property type="component" value="Unassembled WGS sequence"/>
</dbReference>
<reference evidence="1 2" key="1">
    <citation type="journal article" date="2024" name="BMC Biol.">
        <title>Comparative genomics of Ascetosporea gives new insight into the evolutionary basis for animal parasitism in Rhizaria.</title>
        <authorList>
            <person name="Hiltunen Thoren M."/>
            <person name="Onut-Brannstrom I."/>
            <person name="Alfjorden A."/>
            <person name="Peckova H."/>
            <person name="Swords F."/>
            <person name="Hooper C."/>
            <person name="Holzer A.S."/>
            <person name="Bass D."/>
            <person name="Burki F."/>
        </authorList>
    </citation>
    <scope>NUCLEOTIDE SEQUENCE [LARGE SCALE GENOMIC DNA]</scope>
    <source>
        <strain evidence="1">20-A016</strain>
    </source>
</reference>
<gene>
    <name evidence="1" type="ORF">MHBO_000560</name>
</gene>
<evidence type="ECO:0000313" key="1">
    <source>
        <dbReference type="EMBL" id="MES1918616.1"/>
    </source>
</evidence>
<sequence>MKLNKSCTNPEVAKFVMFYQNKKETSKPSNKNISKIPEFVTEITEFCCWDFIEKIRNTIIKKPKKNDLDEQADILNKKEEEEKTLKPPTKKTFESIYPDLTQDHEKIDRIHNILITKFNYDEENIPLNFMRMILKAVYLISIEKNLIDLNYWDPKDYYLTVSKCLDGDTNSINKIVEKIKSFVIEASYEEIIKYLDDINKFMEFETYLVQTKHKELHIEQFEKITKEILSDKGENSNSFDKKSQMNISLLVDEFLNWEYKQKILDKVIVNTPKHSKIRLFLTQTVEIYNEESIGKNDADNVRLLKEFYLKLLETISNVKGEKLNLQNKEELIDFFNQDCEDDPIMYEWNNHFYSSNY</sequence>
<evidence type="ECO:0000313" key="2">
    <source>
        <dbReference type="Proteomes" id="UP001439008"/>
    </source>
</evidence>
<accession>A0ABV2AG29</accession>